<organism evidence="7 8">
    <name type="scientific">Candidatus Nitrospira allomarina</name>
    <dbReference type="NCBI Taxonomy" id="3020900"/>
    <lineage>
        <taxon>Bacteria</taxon>
        <taxon>Pseudomonadati</taxon>
        <taxon>Nitrospirota</taxon>
        <taxon>Nitrospiria</taxon>
        <taxon>Nitrospirales</taxon>
        <taxon>Nitrospiraceae</taxon>
        <taxon>Nitrospira</taxon>
    </lineage>
</organism>
<dbReference type="PROSITE" id="PS50109">
    <property type="entry name" value="HIS_KIN"/>
    <property type="match status" value="1"/>
</dbReference>
<proteinExistence type="predicted"/>
<dbReference type="Gene3D" id="1.10.287.130">
    <property type="match status" value="1"/>
</dbReference>
<dbReference type="SMART" id="SM00086">
    <property type="entry name" value="PAC"/>
    <property type="match status" value="2"/>
</dbReference>
<dbReference type="PANTHER" id="PTHR43065:SF42">
    <property type="entry name" value="TWO-COMPONENT SENSOR PPRA"/>
    <property type="match status" value="1"/>
</dbReference>
<dbReference type="SMART" id="SM00387">
    <property type="entry name" value="HATPase_c"/>
    <property type="match status" value="1"/>
</dbReference>
<dbReference type="InterPro" id="IPR005467">
    <property type="entry name" value="His_kinase_dom"/>
</dbReference>
<evidence type="ECO:0000259" key="5">
    <source>
        <dbReference type="PROSITE" id="PS50112"/>
    </source>
</evidence>
<sequence>MKNTQLTENELITTHTHTSKGTASRNSSRELTQKLTASEERFQSVVQTATDAIILWDEHGSILSWNKGAKRMFGYVREEIVGRPLTWIIPARYHEAHRYGMERVGSAVEGGGIVKTLELHGLRKNGEEFPIEMAPSKSDLEDETFYCGIIRDISERKQAERVLEERNRLLAFEAEVGQVLNCDQTLSVRLQGCADSFISHLDGAWAGFWTMPSLEEGLELQASAGLSTHLAGTVPFGHSQIGQIAFEKRPYLTNAIIEDAGVPERAWAKKEGLVSFAGYPLLVNQEVVGVMAVFSRHFLTSFTWHSLGLVADRIATAIERQRVMETHQNLARHYARILAASGEGIYELDREGKTTFVNPAGALMLGYKVEELIGEPMHELIHHTKPDGSPYPREACPIHAALKEGRVYHDDTEGLWRKNGTSFPVDYYISPIRENGILIGAVVTFKDISERVRMTAELLEETKLAGVTVMLGDIAHDIKNMLMPVLNGAKLLDDDLQELFAKFPDVTPKELSASRKFSNEAVDMIVKNARRIQGRMREIADTVKGISSPLRFASCQVSEVVEGVYGILRFYATEMEVSLHTQGLDVLPPIQADENRLFNALYNLVNNAIPETPAGGSVTIGGSIGLEGRTVVLTVADTGGGMPPEIRDRLFTKEAISGKAGGTGLGTKIVKDVVDAHSGTVSVHSEPRKGTTFTIQLPMTPKISKPEGILP</sequence>
<dbReference type="KEGG" id="nall:PP769_02415"/>
<dbReference type="InterPro" id="IPR000700">
    <property type="entry name" value="PAS-assoc_C"/>
</dbReference>
<dbReference type="InterPro" id="IPR004358">
    <property type="entry name" value="Sig_transdc_His_kin-like_C"/>
</dbReference>
<dbReference type="RefSeq" id="WP_312644740.1">
    <property type="nucleotide sequence ID" value="NZ_CP116967.1"/>
</dbReference>
<dbReference type="Pfam" id="PF02518">
    <property type="entry name" value="HATPase_c"/>
    <property type="match status" value="1"/>
</dbReference>
<dbReference type="NCBIfam" id="TIGR00229">
    <property type="entry name" value="sensory_box"/>
    <property type="match status" value="2"/>
</dbReference>
<feature type="domain" description="PAC" evidence="6">
    <location>
        <begin position="115"/>
        <end position="165"/>
    </location>
</feature>
<feature type="domain" description="Histidine kinase" evidence="4">
    <location>
        <begin position="473"/>
        <end position="701"/>
    </location>
</feature>
<dbReference type="InterPro" id="IPR000014">
    <property type="entry name" value="PAS"/>
</dbReference>
<dbReference type="InterPro" id="IPR003594">
    <property type="entry name" value="HATPase_dom"/>
</dbReference>
<dbReference type="PROSITE" id="PS50113">
    <property type="entry name" value="PAC"/>
    <property type="match status" value="1"/>
</dbReference>
<feature type="domain" description="PAS" evidence="5">
    <location>
        <begin position="330"/>
        <end position="405"/>
    </location>
</feature>
<dbReference type="InterPro" id="IPR003018">
    <property type="entry name" value="GAF"/>
</dbReference>
<dbReference type="Pfam" id="PF13426">
    <property type="entry name" value="PAS_9"/>
    <property type="match status" value="2"/>
</dbReference>
<dbReference type="PROSITE" id="PS50112">
    <property type="entry name" value="PAS"/>
    <property type="match status" value="2"/>
</dbReference>
<evidence type="ECO:0000259" key="4">
    <source>
        <dbReference type="PROSITE" id="PS50109"/>
    </source>
</evidence>
<dbReference type="GO" id="GO:0005524">
    <property type="term" value="F:ATP binding"/>
    <property type="evidence" value="ECO:0007669"/>
    <property type="project" value="UniProtKB-KW"/>
</dbReference>
<dbReference type="InterPro" id="IPR036890">
    <property type="entry name" value="HATPase_C_sf"/>
</dbReference>
<dbReference type="PRINTS" id="PR00344">
    <property type="entry name" value="BCTRLSENSOR"/>
</dbReference>
<evidence type="ECO:0000313" key="7">
    <source>
        <dbReference type="EMBL" id="WNM58641.1"/>
    </source>
</evidence>
<dbReference type="InterPro" id="IPR035965">
    <property type="entry name" value="PAS-like_dom_sf"/>
</dbReference>
<evidence type="ECO:0000313" key="8">
    <source>
        <dbReference type="Proteomes" id="UP001302719"/>
    </source>
</evidence>
<dbReference type="GO" id="GO:0000160">
    <property type="term" value="P:phosphorelay signal transduction system"/>
    <property type="evidence" value="ECO:0007669"/>
    <property type="project" value="UniProtKB-KW"/>
</dbReference>
<feature type="domain" description="PAS" evidence="5">
    <location>
        <begin position="38"/>
        <end position="111"/>
    </location>
</feature>
<dbReference type="Gene3D" id="3.30.565.10">
    <property type="entry name" value="Histidine kinase-like ATPase, C-terminal domain"/>
    <property type="match status" value="1"/>
</dbReference>
<evidence type="ECO:0000256" key="2">
    <source>
        <dbReference type="ARBA" id="ARBA00012438"/>
    </source>
</evidence>
<dbReference type="PANTHER" id="PTHR43065">
    <property type="entry name" value="SENSOR HISTIDINE KINASE"/>
    <property type="match status" value="1"/>
</dbReference>
<reference evidence="7 8" key="1">
    <citation type="submission" date="2023-01" db="EMBL/GenBank/DDBJ databases">
        <title>Cultivation and genomic characterization of new, ubiquitous marine nitrite-oxidizing bacteria from the Nitrospirales.</title>
        <authorList>
            <person name="Mueller A.J."/>
            <person name="Daebeler A."/>
            <person name="Herbold C.W."/>
            <person name="Kirkegaard R.H."/>
            <person name="Daims H."/>
        </authorList>
    </citation>
    <scope>NUCLEOTIDE SEQUENCE [LARGE SCALE GENOMIC DNA]</scope>
    <source>
        <strain evidence="7 8">VA</strain>
    </source>
</reference>
<evidence type="ECO:0000259" key="6">
    <source>
        <dbReference type="PROSITE" id="PS50113"/>
    </source>
</evidence>
<dbReference type="Gene3D" id="3.30.450.20">
    <property type="entry name" value="PAS domain"/>
    <property type="match status" value="2"/>
</dbReference>
<dbReference type="InterPro" id="IPR001610">
    <property type="entry name" value="PAC"/>
</dbReference>
<feature type="region of interest" description="Disordered" evidence="3">
    <location>
        <begin position="1"/>
        <end position="28"/>
    </location>
</feature>
<dbReference type="AlphaFoldDB" id="A0AA96GBQ9"/>
<dbReference type="GO" id="GO:0004673">
    <property type="term" value="F:protein histidine kinase activity"/>
    <property type="evidence" value="ECO:0007669"/>
    <property type="project" value="UniProtKB-EC"/>
</dbReference>
<dbReference type="EC" id="2.7.13.3" evidence="2"/>
<dbReference type="Pfam" id="PF13185">
    <property type="entry name" value="GAF_2"/>
    <property type="match status" value="1"/>
</dbReference>
<keyword evidence="8" id="KW-1185">Reference proteome</keyword>
<dbReference type="SMART" id="SM00065">
    <property type="entry name" value="GAF"/>
    <property type="match status" value="1"/>
</dbReference>
<dbReference type="Gene3D" id="3.30.450.40">
    <property type="match status" value="1"/>
</dbReference>
<dbReference type="SUPFAM" id="SSF55781">
    <property type="entry name" value="GAF domain-like"/>
    <property type="match status" value="1"/>
</dbReference>
<dbReference type="CDD" id="cd00130">
    <property type="entry name" value="PAS"/>
    <property type="match status" value="2"/>
</dbReference>
<dbReference type="InterPro" id="IPR029016">
    <property type="entry name" value="GAF-like_dom_sf"/>
</dbReference>
<name>A0AA96GBQ9_9BACT</name>
<dbReference type="Proteomes" id="UP001302719">
    <property type="component" value="Chromosome"/>
</dbReference>
<dbReference type="SUPFAM" id="SSF55785">
    <property type="entry name" value="PYP-like sensor domain (PAS domain)"/>
    <property type="match status" value="2"/>
</dbReference>
<protein>
    <recommendedName>
        <fullName evidence="2">histidine kinase</fullName>
        <ecNumber evidence="2">2.7.13.3</ecNumber>
    </recommendedName>
</protein>
<feature type="compositionally biased region" description="Polar residues" evidence="3">
    <location>
        <begin position="1"/>
        <end position="26"/>
    </location>
</feature>
<evidence type="ECO:0000256" key="3">
    <source>
        <dbReference type="SAM" id="MobiDB-lite"/>
    </source>
</evidence>
<gene>
    <name evidence="7" type="ORF">PP769_02415</name>
</gene>
<dbReference type="EMBL" id="CP116967">
    <property type="protein sequence ID" value="WNM58641.1"/>
    <property type="molecule type" value="Genomic_DNA"/>
</dbReference>
<evidence type="ECO:0000256" key="1">
    <source>
        <dbReference type="ARBA" id="ARBA00000085"/>
    </source>
</evidence>
<accession>A0AA96GBQ9</accession>
<dbReference type="SUPFAM" id="SSF55874">
    <property type="entry name" value="ATPase domain of HSP90 chaperone/DNA topoisomerase II/histidine kinase"/>
    <property type="match status" value="1"/>
</dbReference>
<comment type="catalytic activity">
    <reaction evidence="1">
        <text>ATP + protein L-histidine = ADP + protein N-phospho-L-histidine.</text>
        <dbReference type="EC" id="2.7.13.3"/>
    </reaction>
</comment>
<dbReference type="SMART" id="SM00091">
    <property type="entry name" value="PAS"/>
    <property type="match status" value="2"/>
</dbReference>